<feature type="coiled-coil region" evidence="1">
    <location>
        <begin position="12"/>
        <end position="46"/>
    </location>
</feature>
<organism evidence="2 3">
    <name type="scientific">Marasmius crinis-equi</name>
    <dbReference type="NCBI Taxonomy" id="585013"/>
    <lineage>
        <taxon>Eukaryota</taxon>
        <taxon>Fungi</taxon>
        <taxon>Dikarya</taxon>
        <taxon>Basidiomycota</taxon>
        <taxon>Agaricomycotina</taxon>
        <taxon>Agaricomycetes</taxon>
        <taxon>Agaricomycetidae</taxon>
        <taxon>Agaricales</taxon>
        <taxon>Marasmiineae</taxon>
        <taxon>Marasmiaceae</taxon>
        <taxon>Marasmius</taxon>
    </lineage>
</organism>
<comment type="caution">
    <text evidence="2">The sequence shown here is derived from an EMBL/GenBank/DDBJ whole genome shotgun (WGS) entry which is preliminary data.</text>
</comment>
<protein>
    <submittedName>
        <fullName evidence="2">Uncharacterized protein</fullName>
    </submittedName>
</protein>
<keyword evidence="1" id="KW-0175">Coiled coil</keyword>
<evidence type="ECO:0000313" key="2">
    <source>
        <dbReference type="EMBL" id="KAL0569280.1"/>
    </source>
</evidence>
<evidence type="ECO:0000256" key="1">
    <source>
        <dbReference type="SAM" id="Coils"/>
    </source>
</evidence>
<dbReference type="EMBL" id="JBAHYK010001153">
    <property type="protein sequence ID" value="KAL0569280.1"/>
    <property type="molecule type" value="Genomic_DNA"/>
</dbReference>
<evidence type="ECO:0000313" key="3">
    <source>
        <dbReference type="Proteomes" id="UP001465976"/>
    </source>
</evidence>
<keyword evidence="3" id="KW-1185">Reference proteome</keyword>
<dbReference type="Proteomes" id="UP001465976">
    <property type="component" value="Unassembled WGS sequence"/>
</dbReference>
<proteinExistence type="predicted"/>
<sequence length="173" mass="19747">MSAPAAGTFTGLSEEQRDILILREQLMAVEAELAAMDDALDQFHEKVTCKHPQCGLILSKPHIDSRMKMVNGTPQYIPENLYEEHDLPSPRCPQCAHAIVFRPIYSSNLDELAANYADRFKLQRSLAIDLQWPGSHPLMDAQAALRYFPVREWKKEQEKWKKEQEKNKAGGNN</sequence>
<name>A0ABR3F241_9AGAR</name>
<gene>
    <name evidence="2" type="ORF">V5O48_012682</name>
</gene>
<reference evidence="2 3" key="1">
    <citation type="submission" date="2024-02" db="EMBL/GenBank/DDBJ databases">
        <title>A draft genome for the cacao thread blight pathogen Marasmius crinis-equi.</title>
        <authorList>
            <person name="Cohen S.P."/>
            <person name="Baruah I.K."/>
            <person name="Amoako-Attah I."/>
            <person name="Bukari Y."/>
            <person name="Meinhardt L.W."/>
            <person name="Bailey B.A."/>
        </authorList>
    </citation>
    <scope>NUCLEOTIDE SEQUENCE [LARGE SCALE GENOMIC DNA]</scope>
    <source>
        <strain evidence="2 3">GH-76</strain>
    </source>
</reference>
<accession>A0ABR3F241</accession>